<comment type="subcellular location">
    <subcellularLocation>
        <location evidence="1">Membrane</location>
    </subcellularLocation>
</comment>
<organism evidence="7 8">
    <name type="scientific">Meloidogyne graminicola</name>
    <dbReference type="NCBI Taxonomy" id="189291"/>
    <lineage>
        <taxon>Eukaryota</taxon>
        <taxon>Metazoa</taxon>
        <taxon>Ecdysozoa</taxon>
        <taxon>Nematoda</taxon>
        <taxon>Chromadorea</taxon>
        <taxon>Rhabditida</taxon>
        <taxon>Tylenchina</taxon>
        <taxon>Tylenchomorpha</taxon>
        <taxon>Tylenchoidea</taxon>
        <taxon>Meloidogynidae</taxon>
        <taxon>Meloidogyninae</taxon>
        <taxon>Meloidogyne</taxon>
    </lineage>
</organism>
<comment type="caution">
    <text evidence="7">The sequence shown here is derived from an EMBL/GenBank/DDBJ whole genome shotgun (WGS) entry which is preliminary data.</text>
</comment>
<name>A0A8S9ZQX7_9BILA</name>
<sequence length="150" mass="17634">MIFVMKYLNILFKLFILIFPTIYTLIPFLIIIIIGIKMVKYINNHAFPNSQLKNYIKQLTKNLIILTIVPFFSFSSITIIIIFLINNFNSDSNSKLTEIYSNSFYLQYICYIFFHLIPIFNPIICILTNKPYKKFSNKLLGKGKNEAIIK</sequence>
<reference evidence="7" key="1">
    <citation type="journal article" date="2020" name="Ecol. Evol.">
        <title>Genome structure and content of the rice root-knot nematode (Meloidogyne graminicola).</title>
        <authorList>
            <person name="Phan N.T."/>
            <person name="Danchin E.G.J."/>
            <person name="Klopp C."/>
            <person name="Perfus-Barbeoch L."/>
            <person name="Kozlowski D.K."/>
            <person name="Koutsovoulos G.D."/>
            <person name="Lopez-Roques C."/>
            <person name="Bouchez O."/>
            <person name="Zahm M."/>
            <person name="Besnard G."/>
            <person name="Bellafiore S."/>
        </authorList>
    </citation>
    <scope>NUCLEOTIDE SEQUENCE</scope>
    <source>
        <strain evidence="7">VN-18</strain>
    </source>
</reference>
<evidence type="ECO:0000259" key="6">
    <source>
        <dbReference type="PROSITE" id="PS50262"/>
    </source>
</evidence>
<dbReference type="EMBL" id="JABEBT010000037">
    <property type="protein sequence ID" value="KAF7635865.1"/>
    <property type="molecule type" value="Genomic_DNA"/>
</dbReference>
<dbReference type="InterPro" id="IPR017452">
    <property type="entry name" value="GPCR_Rhodpsn_7TM"/>
</dbReference>
<dbReference type="Proteomes" id="UP000605970">
    <property type="component" value="Unassembled WGS sequence"/>
</dbReference>
<feature type="transmembrane region" description="Helical" evidence="5">
    <location>
        <begin position="105"/>
        <end position="128"/>
    </location>
</feature>
<evidence type="ECO:0000256" key="2">
    <source>
        <dbReference type="ARBA" id="ARBA00022692"/>
    </source>
</evidence>
<dbReference type="PROSITE" id="PS50262">
    <property type="entry name" value="G_PROTEIN_RECEP_F1_2"/>
    <property type="match status" value="1"/>
</dbReference>
<evidence type="ECO:0000256" key="3">
    <source>
        <dbReference type="ARBA" id="ARBA00022989"/>
    </source>
</evidence>
<evidence type="ECO:0000256" key="5">
    <source>
        <dbReference type="SAM" id="Phobius"/>
    </source>
</evidence>
<gene>
    <name evidence="7" type="ORF">Mgra_00004777</name>
</gene>
<dbReference type="GO" id="GO:0016020">
    <property type="term" value="C:membrane"/>
    <property type="evidence" value="ECO:0007669"/>
    <property type="project" value="UniProtKB-SubCell"/>
</dbReference>
<dbReference type="OrthoDB" id="5904230at2759"/>
<evidence type="ECO:0000313" key="7">
    <source>
        <dbReference type="EMBL" id="KAF7635865.1"/>
    </source>
</evidence>
<keyword evidence="8" id="KW-1185">Reference proteome</keyword>
<dbReference type="SUPFAM" id="SSF81321">
    <property type="entry name" value="Family A G protein-coupled receptor-like"/>
    <property type="match status" value="1"/>
</dbReference>
<feature type="domain" description="G-protein coupled receptors family 1 profile" evidence="6">
    <location>
        <begin position="1"/>
        <end position="125"/>
    </location>
</feature>
<proteinExistence type="predicted"/>
<evidence type="ECO:0000256" key="1">
    <source>
        <dbReference type="ARBA" id="ARBA00004370"/>
    </source>
</evidence>
<evidence type="ECO:0000313" key="8">
    <source>
        <dbReference type="Proteomes" id="UP000605970"/>
    </source>
</evidence>
<evidence type="ECO:0000256" key="4">
    <source>
        <dbReference type="ARBA" id="ARBA00023136"/>
    </source>
</evidence>
<keyword evidence="3 5" id="KW-1133">Transmembrane helix</keyword>
<protein>
    <recommendedName>
        <fullName evidence="6">G-protein coupled receptors family 1 profile domain-containing protein</fullName>
    </recommendedName>
</protein>
<dbReference type="AlphaFoldDB" id="A0A8S9ZQX7"/>
<feature type="transmembrane region" description="Helical" evidence="5">
    <location>
        <begin position="12"/>
        <end position="36"/>
    </location>
</feature>
<dbReference type="Gene3D" id="1.20.1070.10">
    <property type="entry name" value="Rhodopsin 7-helix transmembrane proteins"/>
    <property type="match status" value="1"/>
</dbReference>
<keyword evidence="2 5" id="KW-0812">Transmembrane</keyword>
<accession>A0A8S9ZQX7</accession>
<feature type="transmembrane region" description="Helical" evidence="5">
    <location>
        <begin position="63"/>
        <end position="85"/>
    </location>
</feature>
<keyword evidence="4 5" id="KW-0472">Membrane</keyword>